<gene>
    <name evidence="1" type="ORF">DSCW_20870</name>
</gene>
<evidence type="ECO:0000313" key="1">
    <source>
        <dbReference type="EMBL" id="BBO74670.1"/>
    </source>
</evidence>
<organism evidence="1 2">
    <name type="scientific">Desulfosarcina widdelii</name>
    <dbReference type="NCBI Taxonomy" id="947919"/>
    <lineage>
        <taxon>Bacteria</taxon>
        <taxon>Pseudomonadati</taxon>
        <taxon>Thermodesulfobacteriota</taxon>
        <taxon>Desulfobacteria</taxon>
        <taxon>Desulfobacterales</taxon>
        <taxon>Desulfosarcinaceae</taxon>
        <taxon>Desulfosarcina</taxon>
    </lineage>
</organism>
<dbReference type="Proteomes" id="UP000427769">
    <property type="component" value="Chromosome"/>
</dbReference>
<dbReference type="EMBL" id="AP021875">
    <property type="protein sequence ID" value="BBO74670.1"/>
    <property type="molecule type" value="Genomic_DNA"/>
</dbReference>
<evidence type="ECO:0000313" key="2">
    <source>
        <dbReference type="Proteomes" id="UP000427769"/>
    </source>
</evidence>
<dbReference type="KEGG" id="dwd:DSCW_20870"/>
<dbReference type="AlphaFoldDB" id="A0A5K7Z1Y7"/>
<dbReference type="OrthoDB" id="5422097at2"/>
<proteinExistence type="predicted"/>
<sequence>MTEENQDRTKVRIYTDQFMIIGDIAMFADSRLTDFMVSAHDFIALTDVTVNTLDGKTLFKTAFLNVQKEKINITLPESMVVQD</sequence>
<accession>A0A5K7Z1Y7</accession>
<reference evidence="1 2" key="1">
    <citation type="submission" date="2019-11" db="EMBL/GenBank/DDBJ databases">
        <title>Comparative genomics of hydrocarbon-degrading Desulfosarcina strains.</title>
        <authorList>
            <person name="Watanabe M."/>
            <person name="Kojima H."/>
            <person name="Fukui M."/>
        </authorList>
    </citation>
    <scope>NUCLEOTIDE SEQUENCE [LARGE SCALE GENOMIC DNA]</scope>
    <source>
        <strain evidence="1 2">PP31</strain>
    </source>
</reference>
<protein>
    <submittedName>
        <fullName evidence="1">Uncharacterized protein</fullName>
    </submittedName>
</protein>
<name>A0A5K7Z1Y7_9BACT</name>
<dbReference type="Pfam" id="PF20660">
    <property type="entry name" value="DUF6812"/>
    <property type="match status" value="1"/>
</dbReference>
<keyword evidence="2" id="KW-1185">Reference proteome</keyword>
<dbReference type="RefSeq" id="WP_155303675.1">
    <property type="nucleotide sequence ID" value="NZ_AP021875.1"/>
</dbReference>
<dbReference type="InterPro" id="IPR049210">
    <property type="entry name" value="DUF6812"/>
</dbReference>